<feature type="signal peptide" evidence="2">
    <location>
        <begin position="1"/>
        <end position="27"/>
    </location>
</feature>
<reference evidence="4 6" key="2">
    <citation type="submission" date="2021-03" db="EMBL/GenBank/DDBJ databases">
        <title>Genomic Encyclopedia of Type Strains, Phase IV (KMG-IV): sequencing the most valuable type-strain genomes for metagenomic binning, comparative biology and taxonomic classification.</title>
        <authorList>
            <person name="Goeker M."/>
        </authorList>
    </citation>
    <scope>NUCLEOTIDE SEQUENCE [LARGE SCALE GENOMIC DNA]</scope>
    <source>
        <strain evidence="4 6">DSM 40499</strain>
    </source>
</reference>
<accession>A0A1B1AXB9</accession>
<evidence type="ECO:0000256" key="1">
    <source>
        <dbReference type="SAM" id="MobiDB-lite"/>
    </source>
</evidence>
<dbReference type="EMBL" id="JAGGLP010000005">
    <property type="protein sequence ID" value="MBP2050095.1"/>
    <property type="molecule type" value="Genomic_DNA"/>
</dbReference>
<dbReference type="STRING" id="68214.AVL59_17790"/>
<sequence length="101" mass="10313">MISTRRIVATVGLAVGVTGLAAPLANAAGAGTPHTGQINPMAAPDPHAIRDIPAQRKSRSPRVAVQTRALDQLENLDRLNGPNQLTGRAAPVAGLLPAVEA</sequence>
<keyword evidence="6" id="KW-1185">Reference proteome</keyword>
<evidence type="ECO:0000313" key="4">
    <source>
        <dbReference type="EMBL" id="MBP2050095.1"/>
    </source>
</evidence>
<name>A0A1B1AXB9_9ACTN</name>
<feature type="region of interest" description="Disordered" evidence="1">
    <location>
        <begin position="75"/>
        <end position="101"/>
    </location>
</feature>
<feature type="region of interest" description="Disordered" evidence="1">
    <location>
        <begin position="27"/>
        <end position="62"/>
    </location>
</feature>
<proteinExistence type="predicted"/>
<dbReference type="RefSeq" id="WP_067305318.1">
    <property type="nucleotide sequence ID" value="NZ_CP016279.1"/>
</dbReference>
<dbReference type="Proteomes" id="UP001519309">
    <property type="component" value="Unassembled WGS sequence"/>
</dbReference>
<protein>
    <submittedName>
        <fullName evidence="3">Uncharacterized protein</fullName>
    </submittedName>
</protein>
<dbReference type="Proteomes" id="UP000092659">
    <property type="component" value="Chromosome"/>
</dbReference>
<keyword evidence="2" id="KW-0732">Signal</keyword>
<dbReference type="EMBL" id="CP016279">
    <property type="protein sequence ID" value="ANP51226.1"/>
    <property type="molecule type" value="Genomic_DNA"/>
</dbReference>
<organism evidence="3 5">
    <name type="scientific">Streptomyces griseochromogenes</name>
    <dbReference type="NCBI Taxonomy" id="68214"/>
    <lineage>
        <taxon>Bacteria</taxon>
        <taxon>Bacillati</taxon>
        <taxon>Actinomycetota</taxon>
        <taxon>Actinomycetes</taxon>
        <taxon>Kitasatosporales</taxon>
        <taxon>Streptomycetaceae</taxon>
        <taxon>Streptomyces</taxon>
    </lineage>
</organism>
<feature type="chain" id="PRO_5008519302" evidence="2">
    <location>
        <begin position="28"/>
        <end position="101"/>
    </location>
</feature>
<evidence type="ECO:0000313" key="6">
    <source>
        <dbReference type="Proteomes" id="UP001519309"/>
    </source>
</evidence>
<dbReference type="OrthoDB" id="4303023at2"/>
<evidence type="ECO:0000313" key="3">
    <source>
        <dbReference type="EMBL" id="ANP51226.1"/>
    </source>
</evidence>
<gene>
    <name evidence="3" type="ORF">AVL59_17790</name>
    <name evidence="4" type="ORF">J2Z21_003031</name>
</gene>
<evidence type="ECO:0000256" key="2">
    <source>
        <dbReference type="SAM" id="SignalP"/>
    </source>
</evidence>
<reference evidence="3 5" key="1">
    <citation type="submission" date="2016-06" db="EMBL/GenBank/DDBJ databases">
        <title>Complete genome sequence of Streptomyces griseochromogenes ATCC 14511, the Blasticidin S producer.</title>
        <authorList>
            <person name="Wu L."/>
        </authorList>
    </citation>
    <scope>NUCLEOTIDE SEQUENCE [LARGE SCALE GENOMIC DNA]</scope>
    <source>
        <strain evidence="3 5">ATCC 14511</strain>
    </source>
</reference>
<dbReference type="KEGG" id="sgs:AVL59_17790"/>
<dbReference type="AlphaFoldDB" id="A0A1B1AXB9"/>
<evidence type="ECO:0000313" key="5">
    <source>
        <dbReference type="Proteomes" id="UP000092659"/>
    </source>
</evidence>